<sequence length="181" mass="20081">MVDAELRKAVLDRLDDVDRVVDDGSPETLLPVARTQLYRLTAGLRALLDEHEPGEDGRCPSCQGTTRSRPWPCTAWQTAHRQLIGHHSSTPARVPRLTALRRRPCLAPAHTPAWPEADVEVLPQPIVSSVGSGPSDWDTDQFTRPDLTVRQPGEPPVGGHLETDHRKIHRAWVVDGGIQWP</sequence>
<name>A0A853AGH7_9PSEU</name>
<keyword evidence="3" id="KW-1185">Reference proteome</keyword>
<dbReference type="AlphaFoldDB" id="A0A853AGH7"/>
<organism evidence="2 3">
    <name type="scientific">Saccharopolyspora hordei</name>
    <dbReference type="NCBI Taxonomy" id="1838"/>
    <lineage>
        <taxon>Bacteria</taxon>
        <taxon>Bacillati</taxon>
        <taxon>Actinomycetota</taxon>
        <taxon>Actinomycetes</taxon>
        <taxon>Pseudonocardiales</taxon>
        <taxon>Pseudonocardiaceae</taxon>
        <taxon>Saccharopolyspora</taxon>
    </lineage>
</organism>
<evidence type="ECO:0000256" key="1">
    <source>
        <dbReference type="SAM" id="MobiDB-lite"/>
    </source>
</evidence>
<comment type="caution">
    <text evidence="2">The sequence shown here is derived from an EMBL/GenBank/DDBJ whole genome shotgun (WGS) entry which is preliminary data.</text>
</comment>
<evidence type="ECO:0000313" key="3">
    <source>
        <dbReference type="Proteomes" id="UP000587002"/>
    </source>
</evidence>
<dbReference type="Proteomes" id="UP000587002">
    <property type="component" value="Unassembled WGS sequence"/>
</dbReference>
<protein>
    <submittedName>
        <fullName evidence="2">Uncharacterized protein</fullName>
    </submittedName>
</protein>
<reference evidence="2 3" key="1">
    <citation type="submission" date="2020-07" db="EMBL/GenBank/DDBJ databases">
        <title>Sequencing the genomes of 1000 actinobacteria strains.</title>
        <authorList>
            <person name="Klenk H.-P."/>
        </authorList>
    </citation>
    <scope>NUCLEOTIDE SEQUENCE [LARGE SCALE GENOMIC DNA]</scope>
    <source>
        <strain evidence="2 3">DSM 44065</strain>
    </source>
</reference>
<dbReference type="EMBL" id="JACCFJ010000001">
    <property type="protein sequence ID" value="NYI82906.1"/>
    <property type="molecule type" value="Genomic_DNA"/>
</dbReference>
<feature type="region of interest" description="Disordered" evidence="1">
    <location>
        <begin position="130"/>
        <end position="162"/>
    </location>
</feature>
<gene>
    <name evidence="2" type="ORF">HNR68_001536</name>
</gene>
<dbReference type="RefSeq" id="WP_218888225.1">
    <property type="nucleotide sequence ID" value="NZ_JACCFJ010000001.1"/>
</dbReference>
<evidence type="ECO:0000313" key="2">
    <source>
        <dbReference type="EMBL" id="NYI82906.1"/>
    </source>
</evidence>
<accession>A0A853AGH7</accession>
<proteinExistence type="predicted"/>